<evidence type="ECO:0000313" key="1">
    <source>
        <dbReference type="EMBL" id="KIG15449.1"/>
    </source>
</evidence>
<reference evidence="1 2" key="1">
    <citation type="submission" date="2014-12" db="EMBL/GenBank/DDBJ databases">
        <title>Genome assembly of Enhygromyxa salina DSM 15201.</title>
        <authorList>
            <person name="Sharma G."/>
            <person name="Subramanian S."/>
        </authorList>
    </citation>
    <scope>NUCLEOTIDE SEQUENCE [LARGE SCALE GENOMIC DNA]</scope>
    <source>
        <strain evidence="1 2">DSM 15201</strain>
    </source>
</reference>
<dbReference type="RefSeq" id="WP_146659846.1">
    <property type="nucleotide sequence ID" value="NZ_JMCC02000053.1"/>
</dbReference>
<organism evidence="1 2">
    <name type="scientific">Enhygromyxa salina</name>
    <dbReference type="NCBI Taxonomy" id="215803"/>
    <lineage>
        <taxon>Bacteria</taxon>
        <taxon>Pseudomonadati</taxon>
        <taxon>Myxococcota</taxon>
        <taxon>Polyangia</taxon>
        <taxon>Nannocystales</taxon>
        <taxon>Nannocystaceae</taxon>
        <taxon>Enhygromyxa</taxon>
    </lineage>
</organism>
<comment type="caution">
    <text evidence="1">The sequence shown here is derived from an EMBL/GenBank/DDBJ whole genome shotgun (WGS) entry which is preliminary data.</text>
</comment>
<evidence type="ECO:0000313" key="2">
    <source>
        <dbReference type="Proteomes" id="UP000031599"/>
    </source>
</evidence>
<name>A0A0C1ZCL8_9BACT</name>
<gene>
    <name evidence="1" type="ORF">DB30_05566</name>
</gene>
<sequence length="288" mass="31639">MAARSPMLRALSSAQPDVPEQLLAFDEQVRAGAAAPSFEEYSARLGAGASVWRQTCYFDVASDPRLIPVANDRFERIAGALGVPIPGPMLKLLRSGGVAGPEVLQIVLGIDAGSERPRLKYYLIFRDDSASCVERLRAALDVPALPSALRPGSVYILGLDFTPERLTDFKIYVRLDPRRVPAVIRNLAAFEALWRGSRYLVFQRCLLSGGRQVYFHGSSSAVLETWLRGWAARDPAVQRFCAQVEVMNEALRGQGVAPLRPWIASLPHANGQLLPSPANVYFHFTHEG</sequence>
<proteinExistence type="predicted"/>
<protein>
    <submittedName>
        <fullName evidence="1">Uncharacterized protein</fullName>
    </submittedName>
</protein>
<dbReference type="Proteomes" id="UP000031599">
    <property type="component" value="Unassembled WGS sequence"/>
</dbReference>
<accession>A0A0C1ZCL8</accession>
<dbReference type="AlphaFoldDB" id="A0A0C1ZCL8"/>
<dbReference type="EMBL" id="JMCC02000053">
    <property type="protein sequence ID" value="KIG15449.1"/>
    <property type="molecule type" value="Genomic_DNA"/>
</dbReference>